<dbReference type="EMBL" id="JANBUJ010004041">
    <property type="protein sequence ID" value="KAJ2758647.1"/>
    <property type="molecule type" value="Genomic_DNA"/>
</dbReference>
<dbReference type="Proteomes" id="UP001140234">
    <property type="component" value="Unassembled WGS sequence"/>
</dbReference>
<evidence type="ECO:0000313" key="1">
    <source>
        <dbReference type="EMBL" id="KAJ2758647.1"/>
    </source>
</evidence>
<comment type="caution">
    <text evidence="1">The sequence shown here is derived from an EMBL/GenBank/DDBJ whole genome shotgun (WGS) entry which is preliminary data.</text>
</comment>
<keyword evidence="1" id="KW-0560">Oxidoreductase</keyword>
<evidence type="ECO:0000313" key="2">
    <source>
        <dbReference type="Proteomes" id="UP001140234"/>
    </source>
</evidence>
<sequence length="127" mass="14357">YDISIPIPVLYDVVGDIAQRLEREGLYRPGDASRPVKLVCGYGHIGDGNLHLNIVADSFQDRVTRVFEPFVYEWVASHHGSISAEHGIGQMKRNYLRYSKSPAMIAYMRRIKDMFDPHGILSPGKVL</sequence>
<feature type="non-terminal residue" evidence="1">
    <location>
        <position position="1"/>
    </location>
</feature>
<protein>
    <submittedName>
        <fullName evidence="1">D-lactate ferricytochrome c oxidoreductase</fullName>
        <ecNumber evidence="1">1.1.99.40</ecNumber>
    </submittedName>
</protein>
<proteinExistence type="predicted"/>
<dbReference type="EC" id="1.1.99.40" evidence="1"/>
<organism evidence="1 2">
    <name type="scientific">Coemansia nantahalensis</name>
    <dbReference type="NCBI Taxonomy" id="2789366"/>
    <lineage>
        <taxon>Eukaryota</taxon>
        <taxon>Fungi</taxon>
        <taxon>Fungi incertae sedis</taxon>
        <taxon>Zoopagomycota</taxon>
        <taxon>Kickxellomycotina</taxon>
        <taxon>Kickxellomycetes</taxon>
        <taxon>Kickxellales</taxon>
        <taxon>Kickxellaceae</taxon>
        <taxon>Coemansia</taxon>
    </lineage>
</organism>
<reference evidence="1" key="1">
    <citation type="submission" date="2022-07" db="EMBL/GenBank/DDBJ databases">
        <title>Phylogenomic reconstructions and comparative analyses of Kickxellomycotina fungi.</title>
        <authorList>
            <person name="Reynolds N.K."/>
            <person name="Stajich J.E."/>
            <person name="Barry K."/>
            <person name="Grigoriev I.V."/>
            <person name="Crous P."/>
            <person name="Smith M.E."/>
        </authorList>
    </citation>
    <scope>NUCLEOTIDE SEQUENCE</scope>
    <source>
        <strain evidence="1">CBS 109366</strain>
    </source>
</reference>
<accession>A0ACC1JIW8</accession>
<keyword evidence="2" id="KW-1185">Reference proteome</keyword>
<gene>
    <name evidence="1" type="primary">DLD2_3</name>
    <name evidence="1" type="ORF">IWQ57_006769</name>
</gene>
<name>A0ACC1JIW8_9FUNG</name>